<dbReference type="PROSITE" id="PS50112">
    <property type="entry name" value="PAS"/>
    <property type="match status" value="2"/>
</dbReference>
<dbReference type="SUPFAM" id="SSF55785">
    <property type="entry name" value="PYP-like sensor domain (PAS domain)"/>
    <property type="match status" value="2"/>
</dbReference>
<dbReference type="SUPFAM" id="SSF55781">
    <property type="entry name" value="GAF domain-like"/>
    <property type="match status" value="1"/>
</dbReference>
<accession>A0A1H8VDI5</accession>
<dbReference type="PROSITE" id="PS50113">
    <property type="entry name" value="PAC"/>
    <property type="match status" value="1"/>
</dbReference>
<protein>
    <submittedName>
        <fullName evidence="4">PAS domain S-box-containing protein</fullName>
    </submittedName>
</protein>
<organism evidence="4 5">
    <name type="scientific">Trujillonella endophytica</name>
    <dbReference type="NCBI Taxonomy" id="673521"/>
    <lineage>
        <taxon>Bacteria</taxon>
        <taxon>Bacillati</taxon>
        <taxon>Actinomycetota</taxon>
        <taxon>Actinomycetes</taxon>
        <taxon>Geodermatophilales</taxon>
        <taxon>Geodermatophilaceae</taxon>
        <taxon>Trujillonella</taxon>
    </lineage>
</organism>
<dbReference type="Gene3D" id="3.60.40.10">
    <property type="entry name" value="PPM-type phosphatase domain"/>
    <property type="match status" value="1"/>
</dbReference>
<dbReference type="SMART" id="SM00331">
    <property type="entry name" value="PP2C_SIG"/>
    <property type="match status" value="1"/>
</dbReference>
<dbReference type="Gene3D" id="2.10.70.100">
    <property type="match status" value="1"/>
</dbReference>
<dbReference type="SMART" id="SM00065">
    <property type="entry name" value="GAF"/>
    <property type="match status" value="1"/>
</dbReference>
<evidence type="ECO:0000313" key="4">
    <source>
        <dbReference type="EMBL" id="SEP13449.1"/>
    </source>
</evidence>
<dbReference type="SMART" id="SM00091">
    <property type="entry name" value="PAS"/>
    <property type="match status" value="2"/>
</dbReference>
<dbReference type="InterPro" id="IPR000014">
    <property type="entry name" value="PAS"/>
</dbReference>
<evidence type="ECO:0000313" key="5">
    <source>
        <dbReference type="Proteomes" id="UP000198960"/>
    </source>
</evidence>
<dbReference type="GO" id="GO:0016791">
    <property type="term" value="F:phosphatase activity"/>
    <property type="evidence" value="ECO:0007669"/>
    <property type="project" value="TreeGrafter"/>
</dbReference>
<dbReference type="Pfam" id="PF07228">
    <property type="entry name" value="SpoIIE"/>
    <property type="match status" value="1"/>
</dbReference>
<dbReference type="Pfam" id="PF08448">
    <property type="entry name" value="PAS_4"/>
    <property type="match status" value="1"/>
</dbReference>
<dbReference type="InterPro" id="IPR035965">
    <property type="entry name" value="PAS-like_dom_sf"/>
</dbReference>
<dbReference type="InterPro" id="IPR052016">
    <property type="entry name" value="Bact_Sigma-Reg"/>
</dbReference>
<dbReference type="Gene3D" id="3.30.450.20">
    <property type="entry name" value="PAS domain"/>
    <property type="match status" value="2"/>
</dbReference>
<dbReference type="NCBIfam" id="TIGR00229">
    <property type="entry name" value="sensory_box"/>
    <property type="match status" value="1"/>
</dbReference>
<sequence>MKPPPPRPAPEQGPAEAVDAVHSLRLELAVEAAGIGSFDWDLVTGRLDWDDRLLELFGYTREEWAGSIQAFNARLHPDDVEATTAALQHAIDGCGAYDAEYRVVLPSGETRWVRGRGRALGDEGGIAVRLLGAAYDTTSARAADLHVARVLEAMNEAFFSLDRDWRFSYVNRRAEQVLDRSRPDLVGGEIWSLFPHAVDSDFETNYRGAVASGQERVFEAYYPEPLDAWFEVRAWPTPDGLSVYFLDVTERRRAETAAREAAARLRAIAEISSAMVDQLGRVQDERAALQRVTEAVVPVFADWAIGTLVDADGRMRDVASWHTDPALRATTARYAALRLAAIADDAPVLRALRSGQTLTVDDVPAVIRPTLPPGEVVEVFDRLAPRTALTLPLAAHGKTLGALSLYRSDSGRPADADDVAAAREVAERVALALDNARLHEQQRRLAEELQRSMLTAPPRPDHAEVVVRYLPAVEAAQVGGDWYDAFLQPGGAMVLVIGDVVGHDIAAAAAMGQLRGLVRGIAFREGADPSTVLTDLDVAVRGLEMDTMATAIVARIEQSPEQRAAGTTTLRWSNAGHPPPLLMHADGRVEELSGPRAELMLGVDPTARRTDSTVTVDRPATVLLYTDGLVEARDQELDDGIAALREALADLADLPLAELCDGLLARLRPHGVADDVALVAVRLHAEDRPRPPEAGPRHVPPVPGA</sequence>
<feature type="domain" description="PAS" evidence="2">
    <location>
        <begin position="143"/>
        <end position="187"/>
    </location>
</feature>
<dbReference type="InterPro" id="IPR000700">
    <property type="entry name" value="PAS-assoc_C"/>
</dbReference>
<dbReference type="Pfam" id="PF08447">
    <property type="entry name" value="PAS_3"/>
    <property type="match status" value="1"/>
</dbReference>
<name>A0A1H8VDI5_9ACTN</name>
<evidence type="ECO:0000259" key="3">
    <source>
        <dbReference type="PROSITE" id="PS50113"/>
    </source>
</evidence>
<dbReference type="EMBL" id="FOEE01000011">
    <property type="protein sequence ID" value="SEP13449.1"/>
    <property type="molecule type" value="Genomic_DNA"/>
</dbReference>
<dbReference type="AlphaFoldDB" id="A0A1H8VDI5"/>
<dbReference type="OrthoDB" id="118142at2"/>
<dbReference type="STRING" id="673521.SAMN05660991_03477"/>
<dbReference type="Pfam" id="PF13185">
    <property type="entry name" value="GAF_2"/>
    <property type="match status" value="1"/>
</dbReference>
<feature type="domain" description="PAC" evidence="3">
    <location>
        <begin position="97"/>
        <end position="149"/>
    </location>
</feature>
<reference evidence="5" key="1">
    <citation type="submission" date="2016-10" db="EMBL/GenBank/DDBJ databases">
        <authorList>
            <person name="Varghese N."/>
            <person name="Submissions S."/>
        </authorList>
    </citation>
    <scope>NUCLEOTIDE SEQUENCE [LARGE SCALE GENOMIC DNA]</scope>
    <source>
        <strain evidence="5">DSM 45413</strain>
    </source>
</reference>
<dbReference type="InterPro" id="IPR036457">
    <property type="entry name" value="PPM-type-like_dom_sf"/>
</dbReference>
<dbReference type="PANTHER" id="PTHR43156">
    <property type="entry name" value="STAGE II SPORULATION PROTEIN E-RELATED"/>
    <property type="match status" value="1"/>
</dbReference>
<dbReference type="SUPFAM" id="SSF81606">
    <property type="entry name" value="PP2C-like"/>
    <property type="match status" value="1"/>
</dbReference>
<dbReference type="Gene3D" id="3.30.450.40">
    <property type="match status" value="1"/>
</dbReference>
<feature type="domain" description="PAS" evidence="2">
    <location>
        <begin position="22"/>
        <end position="94"/>
    </location>
</feature>
<evidence type="ECO:0000259" key="2">
    <source>
        <dbReference type="PROSITE" id="PS50112"/>
    </source>
</evidence>
<dbReference type="CDD" id="cd00130">
    <property type="entry name" value="PAS"/>
    <property type="match status" value="2"/>
</dbReference>
<dbReference type="PANTHER" id="PTHR43156:SF2">
    <property type="entry name" value="STAGE II SPORULATION PROTEIN E"/>
    <property type="match status" value="1"/>
</dbReference>
<keyword evidence="5" id="KW-1185">Reference proteome</keyword>
<dbReference type="InterPro" id="IPR029016">
    <property type="entry name" value="GAF-like_dom_sf"/>
</dbReference>
<dbReference type="InterPro" id="IPR003018">
    <property type="entry name" value="GAF"/>
</dbReference>
<evidence type="ECO:0000256" key="1">
    <source>
        <dbReference type="ARBA" id="ARBA00022801"/>
    </source>
</evidence>
<keyword evidence="1" id="KW-0378">Hydrolase</keyword>
<dbReference type="Proteomes" id="UP000198960">
    <property type="component" value="Unassembled WGS sequence"/>
</dbReference>
<dbReference type="InterPro" id="IPR001932">
    <property type="entry name" value="PPM-type_phosphatase-like_dom"/>
</dbReference>
<dbReference type="InterPro" id="IPR013655">
    <property type="entry name" value="PAS_fold_3"/>
</dbReference>
<dbReference type="InterPro" id="IPR013656">
    <property type="entry name" value="PAS_4"/>
</dbReference>
<dbReference type="RefSeq" id="WP_091946222.1">
    <property type="nucleotide sequence ID" value="NZ_FOEE01000011.1"/>
</dbReference>
<gene>
    <name evidence="4" type="ORF">SAMN05660991_03477</name>
</gene>
<proteinExistence type="predicted"/>